<sequence>MRNEQKLTYSSPKLTILLAFSIFLYHSCLTYKIHLNEEFNAVILRIDLKIKKKTNIQNVANVFNSFFLNRRSVKTPLKC</sequence>
<accession>A0A7G3ANK0</accession>
<protein>
    <submittedName>
        <fullName evidence="1">Putative secreted protein</fullName>
    </submittedName>
</protein>
<name>A0A7G3ANK0_LUTLO</name>
<dbReference type="EMBL" id="GITU01004841">
    <property type="protein sequence ID" value="MBC1173544.1"/>
    <property type="molecule type" value="Transcribed_RNA"/>
</dbReference>
<dbReference type="AlphaFoldDB" id="A0A7G3ANK0"/>
<organism evidence="1">
    <name type="scientific">Lutzomyia longipalpis</name>
    <name type="common">Sand fly</name>
    <dbReference type="NCBI Taxonomy" id="7200"/>
    <lineage>
        <taxon>Eukaryota</taxon>
        <taxon>Metazoa</taxon>
        <taxon>Ecdysozoa</taxon>
        <taxon>Arthropoda</taxon>
        <taxon>Hexapoda</taxon>
        <taxon>Insecta</taxon>
        <taxon>Pterygota</taxon>
        <taxon>Neoptera</taxon>
        <taxon>Endopterygota</taxon>
        <taxon>Diptera</taxon>
        <taxon>Nematocera</taxon>
        <taxon>Psychodoidea</taxon>
        <taxon>Psychodidae</taxon>
        <taxon>Lutzomyia</taxon>
        <taxon>Lutzomyia</taxon>
    </lineage>
</organism>
<reference evidence="1" key="1">
    <citation type="journal article" date="2020" name="BMC">
        <title>Leishmania infection induces a limited differential gene expression in the sand fly midgut.</title>
        <authorList>
            <person name="Coutinho-Abreu I.V."/>
            <person name="Serafim T.D."/>
            <person name="Meneses C."/>
            <person name="Kamhawi S."/>
            <person name="Oliveira F."/>
            <person name="Valenzuela J.G."/>
        </authorList>
    </citation>
    <scope>NUCLEOTIDE SEQUENCE</scope>
    <source>
        <strain evidence="1">Jacobina</strain>
        <tissue evidence="1">Midgut</tissue>
    </source>
</reference>
<proteinExistence type="predicted"/>
<evidence type="ECO:0000313" key="1">
    <source>
        <dbReference type="EMBL" id="MBC1173544.1"/>
    </source>
</evidence>